<feature type="compositionally biased region" description="Basic and acidic residues" evidence="2">
    <location>
        <begin position="53"/>
        <end position="78"/>
    </location>
</feature>
<feature type="coiled-coil region" evidence="1">
    <location>
        <begin position="137"/>
        <end position="178"/>
    </location>
</feature>
<reference evidence="4" key="1">
    <citation type="submission" date="2020-08" db="EMBL/GenBank/DDBJ databases">
        <title>Ramlibacter sp. GTP1 16S ribosomal RNA gene genome sequencing and assembly.</title>
        <authorList>
            <person name="Kang M."/>
        </authorList>
    </citation>
    <scope>NUCLEOTIDE SEQUENCE</scope>
    <source>
        <strain evidence="4">GTP1</strain>
    </source>
</reference>
<dbReference type="AlphaFoldDB" id="A0A923M3W8"/>
<feature type="compositionally biased region" description="Basic and acidic residues" evidence="2">
    <location>
        <begin position="88"/>
        <end position="105"/>
    </location>
</feature>
<evidence type="ECO:0000313" key="5">
    <source>
        <dbReference type="Proteomes" id="UP000596827"/>
    </source>
</evidence>
<proteinExistence type="predicted"/>
<accession>A0A923M3W8</accession>
<evidence type="ECO:0000256" key="2">
    <source>
        <dbReference type="SAM" id="MobiDB-lite"/>
    </source>
</evidence>
<keyword evidence="5" id="KW-1185">Reference proteome</keyword>
<dbReference type="Pfam" id="PF13511">
    <property type="entry name" value="DUF4124"/>
    <property type="match status" value="1"/>
</dbReference>
<feature type="compositionally biased region" description="Basic and acidic residues" evidence="2">
    <location>
        <begin position="112"/>
        <end position="124"/>
    </location>
</feature>
<dbReference type="InterPro" id="IPR025392">
    <property type="entry name" value="DUF4124"/>
</dbReference>
<evidence type="ECO:0000313" key="4">
    <source>
        <dbReference type="EMBL" id="MBC5763396.1"/>
    </source>
</evidence>
<sequence>MAAPVHAQIYTCTDAKGRRLTADRPIPECMDRQQQELNSSGTVRRTIKPQMTAEERAAEEERERRAAEARQREDEEKRRGRALLTRYPDADSHQRERSAAHRTVDDMIAAGRKREADLETERQKLTSSSAASDPASRARIARQLEEIARQLAVQRRQLADANEEKKRIDARFNEELARLKPLWSQQTAAQPASQPVRR</sequence>
<comment type="caution">
    <text evidence="4">The sequence shown here is derived from an EMBL/GenBank/DDBJ whole genome shotgun (WGS) entry which is preliminary data.</text>
</comment>
<gene>
    <name evidence="4" type="ORF">H8R02_02980</name>
</gene>
<evidence type="ECO:0000256" key="1">
    <source>
        <dbReference type="SAM" id="Coils"/>
    </source>
</evidence>
<keyword evidence="1" id="KW-0175">Coiled coil</keyword>
<protein>
    <submittedName>
        <fullName evidence="4">DUF4124 domain-containing protein</fullName>
    </submittedName>
</protein>
<dbReference type="EMBL" id="JACORU010000001">
    <property type="protein sequence ID" value="MBC5763396.1"/>
    <property type="molecule type" value="Genomic_DNA"/>
</dbReference>
<organism evidence="4 5">
    <name type="scientific">Ramlibacter albus</name>
    <dbReference type="NCBI Taxonomy" id="2079448"/>
    <lineage>
        <taxon>Bacteria</taxon>
        <taxon>Pseudomonadati</taxon>
        <taxon>Pseudomonadota</taxon>
        <taxon>Betaproteobacteria</taxon>
        <taxon>Burkholderiales</taxon>
        <taxon>Comamonadaceae</taxon>
        <taxon>Ramlibacter</taxon>
    </lineage>
</organism>
<feature type="compositionally biased region" description="Low complexity" evidence="2">
    <location>
        <begin position="127"/>
        <end position="137"/>
    </location>
</feature>
<dbReference type="Proteomes" id="UP000596827">
    <property type="component" value="Unassembled WGS sequence"/>
</dbReference>
<feature type="domain" description="DUF4124" evidence="3">
    <location>
        <begin position="2"/>
        <end position="36"/>
    </location>
</feature>
<name>A0A923M3W8_9BURK</name>
<evidence type="ECO:0000259" key="3">
    <source>
        <dbReference type="Pfam" id="PF13511"/>
    </source>
</evidence>
<feature type="region of interest" description="Disordered" evidence="2">
    <location>
        <begin position="31"/>
        <end position="137"/>
    </location>
</feature>